<dbReference type="CDD" id="cd17040">
    <property type="entry name" value="Ubl_MoaD_like"/>
    <property type="match status" value="1"/>
</dbReference>
<dbReference type="AlphaFoldDB" id="A0A117M5K3"/>
<comment type="caution">
    <text evidence="1">The sequence shown here is derived from an EMBL/GenBank/DDBJ whole genome shotgun (WGS) entry which is preliminary data.</text>
</comment>
<dbReference type="PANTHER" id="PTHR38031">
    <property type="entry name" value="SULFUR CARRIER PROTEIN SLR0821-RELATED"/>
    <property type="match status" value="1"/>
</dbReference>
<dbReference type="EMBL" id="LGGX01000053">
    <property type="protein sequence ID" value="KUK85616.1"/>
    <property type="molecule type" value="Genomic_DNA"/>
</dbReference>
<dbReference type="NCBIfam" id="TIGR01687">
    <property type="entry name" value="moaD_arch"/>
    <property type="match status" value="1"/>
</dbReference>
<dbReference type="PANTHER" id="PTHR38031:SF1">
    <property type="entry name" value="SULFUR CARRIER PROTEIN CYSO"/>
    <property type="match status" value="1"/>
</dbReference>
<dbReference type="SUPFAM" id="SSF54285">
    <property type="entry name" value="MoaD/ThiS"/>
    <property type="match status" value="1"/>
</dbReference>
<evidence type="ECO:0000313" key="1">
    <source>
        <dbReference type="EMBL" id="KUK85616.1"/>
    </source>
</evidence>
<accession>A0A117M5K3</accession>
<dbReference type="Gene3D" id="3.10.20.30">
    <property type="match status" value="1"/>
</dbReference>
<dbReference type="InterPro" id="IPR016155">
    <property type="entry name" value="Mopterin_synth/thiamin_S_b"/>
</dbReference>
<evidence type="ECO:0000313" key="2">
    <source>
        <dbReference type="Proteomes" id="UP000053467"/>
    </source>
</evidence>
<name>A0A117M5K3_UNCT6</name>
<proteinExistence type="predicted"/>
<sequence>MIVKVKAFANLRKVFGGEMKVNLKEGAVLKDLLSPVFLPPKAAEAIIDNRSGNIKPSILILKNGRNIRFLGGLLAELEDGDEVSIFPPIGGG</sequence>
<gene>
    <name evidence="1" type="ORF">XE03_1967</name>
</gene>
<dbReference type="InterPro" id="IPR010038">
    <property type="entry name" value="MoaD_arc-typ"/>
</dbReference>
<organism evidence="1 2">
    <name type="scientific">candidate division TA06 bacterium 34_109</name>
    <dbReference type="NCBI Taxonomy" id="1635277"/>
    <lineage>
        <taxon>Bacteria</taxon>
        <taxon>Bacteria division TA06</taxon>
    </lineage>
</organism>
<dbReference type="InterPro" id="IPR052045">
    <property type="entry name" value="Sulfur_Carrier/Prot_Modifier"/>
</dbReference>
<protein>
    <submittedName>
        <fullName evidence="1">MoaD family protein</fullName>
    </submittedName>
</protein>
<dbReference type="Pfam" id="PF02597">
    <property type="entry name" value="ThiS"/>
    <property type="match status" value="1"/>
</dbReference>
<dbReference type="InterPro" id="IPR003749">
    <property type="entry name" value="ThiS/MoaD-like"/>
</dbReference>
<dbReference type="InterPro" id="IPR012675">
    <property type="entry name" value="Beta-grasp_dom_sf"/>
</dbReference>
<dbReference type="Proteomes" id="UP000053467">
    <property type="component" value="Unassembled WGS sequence"/>
</dbReference>
<reference evidence="2" key="1">
    <citation type="journal article" date="2015" name="MBio">
        <title>Genome-Resolved Metagenomic Analysis Reveals Roles for Candidate Phyla and Other Microbial Community Members in Biogeochemical Transformations in Oil Reservoirs.</title>
        <authorList>
            <person name="Hu P."/>
            <person name="Tom L."/>
            <person name="Singh A."/>
            <person name="Thomas B.C."/>
            <person name="Baker B.J."/>
            <person name="Piceno Y.M."/>
            <person name="Andersen G.L."/>
            <person name="Banfield J.F."/>
        </authorList>
    </citation>
    <scope>NUCLEOTIDE SEQUENCE [LARGE SCALE GENOMIC DNA]</scope>
</reference>